<dbReference type="Proteomes" id="UP000241107">
    <property type="component" value="Unassembled WGS sequence"/>
</dbReference>
<evidence type="ECO:0000256" key="3">
    <source>
        <dbReference type="ARBA" id="ARBA00022989"/>
    </source>
</evidence>
<protein>
    <recommendedName>
        <fullName evidence="8">RING-CH-type domain-containing protein</fullName>
    </recommendedName>
</protein>
<evidence type="ECO:0000256" key="4">
    <source>
        <dbReference type="ARBA" id="ARBA00023136"/>
    </source>
</evidence>
<keyword evidence="2 5" id="KW-0812">Transmembrane</keyword>
<evidence type="ECO:0000256" key="1">
    <source>
        <dbReference type="ARBA" id="ARBA00004141"/>
    </source>
</evidence>
<keyword evidence="3 5" id="KW-1133">Transmembrane helix</keyword>
<gene>
    <name evidence="6" type="ORF">C7M61_003500</name>
</gene>
<dbReference type="Gene3D" id="3.30.40.10">
    <property type="entry name" value="Zinc/RING finger domain, C3HC4 (zinc finger)"/>
    <property type="match status" value="1"/>
</dbReference>
<comment type="subcellular location">
    <subcellularLocation>
        <location evidence="1">Membrane</location>
        <topology evidence="1">Multi-pass membrane protein</topology>
    </subcellularLocation>
</comment>
<evidence type="ECO:0008006" key="8">
    <source>
        <dbReference type="Google" id="ProtNLM"/>
    </source>
</evidence>
<sequence>MSSSICALCLGDDTEIPSFGTTKDAEDLIMPCSTCSLVVHKMCLMEWFNSLPPSKVTRTFRDEIPRRSSLADSRSDIGVFPPVDDDLDDPGMFNFNSRWGRLLVTWGTESYVYTPSQDMVGLGDNNSVMLAADCPQCKNKIVFKMSHSSLLALNTLVRSSIKDMVLYLGVFMGVSGAAIGIVTVGYAGLTRCGVNMLEVMVPESILISLLRRKPQSGPATTLSAAVPLADRMDWDVNVLSHFRFQLVPLLPLVLFRMRFSSIFGCIFNSSALSLLTDAFNEFLVCQYVSSLGNHTLAKGLYANLRQCLASVWKSRSLGALGWAGLTKNISWWDPNVMIGSMIPARWIYDLLFRLTINKRHFDLSMAVRPKSIANSLSESELAKYELIESRLGRLHFELRDKVRKAKRNSPVATSPSPMINAIRHKLLELLIILKEDFAWRWLKLKLQAWLFKLFACLKNDYSTSLLTKLRVVTGVTTFLWPFLAADVGRIMLTVLQRSSWFLHVPRPKLILFANLVGMFGVTIIKDLFNLYLSAHKANTLSNMTIVTSRGSQSSASTTPTPVEQAAVPGAFNQ</sequence>
<dbReference type="RefSeq" id="XP_024712924.1">
    <property type="nucleotide sequence ID" value="XM_024858837.1"/>
</dbReference>
<dbReference type="VEuPathDB" id="FungiDB:C7M61_003500"/>
<dbReference type="InterPro" id="IPR013083">
    <property type="entry name" value="Znf_RING/FYVE/PHD"/>
</dbReference>
<dbReference type="PANTHER" id="PTHR46283">
    <property type="entry name" value="E3 UBIQUITIN-PROTEIN LIGASE MARCH5"/>
    <property type="match status" value="1"/>
</dbReference>
<evidence type="ECO:0000313" key="7">
    <source>
        <dbReference type="Proteomes" id="UP000241107"/>
    </source>
</evidence>
<accession>A0A2P7YM80</accession>
<keyword evidence="4 5" id="KW-0472">Membrane</keyword>
<dbReference type="OrthoDB" id="5817083at2759"/>
<evidence type="ECO:0000256" key="2">
    <source>
        <dbReference type="ARBA" id="ARBA00022692"/>
    </source>
</evidence>
<organism evidence="6 7">
    <name type="scientific">Candidozyma pseudohaemuli</name>
    <dbReference type="NCBI Taxonomy" id="418784"/>
    <lineage>
        <taxon>Eukaryota</taxon>
        <taxon>Fungi</taxon>
        <taxon>Dikarya</taxon>
        <taxon>Ascomycota</taxon>
        <taxon>Saccharomycotina</taxon>
        <taxon>Pichiomycetes</taxon>
        <taxon>Metschnikowiaceae</taxon>
        <taxon>Candidozyma</taxon>
    </lineage>
</organism>
<feature type="transmembrane region" description="Helical" evidence="5">
    <location>
        <begin position="165"/>
        <end position="189"/>
    </location>
</feature>
<dbReference type="GeneID" id="36566888"/>
<evidence type="ECO:0000313" key="6">
    <source>
        <dbReference type="EMBL" id="PSK37073.1"/>
    </source>
</evidence>
<name>A0A2P7YM80_9ASCO</name>
<reference evidence="6 7" key="1">
    <citation type="submission" date="2018-03" db="EMBL/GenBank/DDBJ databases">
        <title>Candida pseudohaemulonii genome assembly and annotation.</title>
        <authorList>
            <person name="Munoz J.F."/>
            <person name="Gade L.G."/>
            <person name="Chow N.A."/>
            <person name="Litvintseva A.P."/>
            <person name="Loparev V.N."/>
            <person name="Cuomo C.A."/>
        </authorList>
    </citation>
    <scope>NUCLEOTIDE SEQUENCE [LARGE SCALE GENOMIC DNA]</scope>
    <source>
        <strain evidence="6 7">B12108</strain>
    </source>
</reference>
<comment type="caution">
    <text evidence="6">The sequence shown here is derived from an EMBL/GenBank/DDBJ whole genome shotgun (WGS) entry which is preliminary data.</text>
</comment>
<evidence type="ECO:0000256" key="5">
    <source>
        <dbReference type="SAM" id="Phobius"/>
    </source>
</evidence>
<dbReference type="AlphaFoldDB" id="A0A2P7YM80"/>
<proteinExistence type="predicted"/>
<dbReference type="EMBL" id="PYFQ01000009">
    <property type="protein sequence ID" value="PSK37073.1"/>
    <property type="molecule type" value="Genomic_DNA"/>
</dbReference>
<keyword evidence="7" id="KW-1185">Reference proteome</keyword>
<dbReference type="GO" id="GO:0016020">
    <property type="term" value="C:membrane"/>
    <property type="evidence" value="ECO:0007669"/>
    <property type="project" value="UniProtKB-SubCell"/>
</dbReference>